<protein>
    <submittedName>
        <fullName evidence="2">Uncharacterized protein</fullName>
    </submittedName>
</protein>
<keyword evidence="3" id="KW-1185">Reference proteome</keyword>
<evidence type="ECO:0000313" key="3">
    <source>
        <dbReference type="Proteomes" id="UP001162131"/>
    </source>
</evidence>
<comment type="caution">
    <text evidence="2">The sequence shown here is derived from an EMBL/GenBank/DDBJ whole genome shotgun (WGS) entry which is preliminary data.</text>
</comment>
<sequence>MEEKLKECLLHWNRVGSPDTFRDNTLKSFCNQTASIPFQNPEYLIARLSGLTIAEASDALMLAEEIRHSGIERVLAKLEALGQKIPSVSVAKRPRKNKKSKNQEPKLKKMQKL</sequence>
<organism evidence="2 3">
    <name type="scientific">Blepharisma stoltei</name>
    <dbReference type="NCBI Taxonomy" id="1481888"/>
    <lineage>
        <taxon>Eukaryota</taxon>
        <taxon>Sar</taxon>
        <taxon>Alveolata</taxon>
        <taxon>Ciliophora</taxon>
        <taxon>Postciliodesmatophora</taxon>
        <taxon>Heterotrichea</taxon>
        <taxon>Heterotrichida</taxon>
        <taxon>Blepharismidae</taxon>
        <taxon>Blepharisma</taxon>
    </lineage>
</organism>
<dbReference type="Proteomes" id="UP001162131">
    <property type="component" value="Unassembled WGS sequence"/>
</dbReference>
<evidence type="ECO:0000256" key="1">
    <source>
        <dbReference type="SAM" id="MobiDB-lite"/>
    </source>
</evidence>
<evidence type="ECO:0000313" key="2">
    <source>
        <dbReference type="EMBL" id="CAG9328158.1"/>
    </source>
</evidence>
<accession>A0AAU9K4S1</accession>
<reference evidence="2" key="1">
    <citation type="submission" date="2021-09" db="EMBL/GenBank/DDBJ databases">
        <authorList>
            <consortium name="AG Swart"/>
            <person name="Singh M."/>
            <person name="Singh A."/>
            <person name="Seah K."/>
            <person name="Emmerich C."/>
        </authorList>
    </citation>
    <scope>NUCLEOTIDE SEQUENCE</scope>
    <source>
        <strain evidence="2">ATCC30299</strain>
    </source>
</reference>
<proteinExistence type="predicted"/>
<name>A0AAU9K4S1_9CILI</name>
<feature type="region of interest" description="Disordered" evidence="1">
    <location>
        <begin position="87"/>
        <end position="113"/>
    </location>
</feature>
<dbReference type="AlphaFoldDB" id="A0AAU9K4S1"/>
<dbReference type="EMBL" id="CAJZBQ010000045">
    <property type="protein sequence ID" value="CAG9328158.1"/>
    <property type="molecule type" value="Genomic_DNA"/>
</dbReference>
<gene>
    <name evidence="2" type="ORF">BSTOLATCC_MIC45614</name>
</gene>